<evidence type="ECO:0000313" key="2">
    <source>
        <dbReference type="Proteomes" id="UP000008841"/>
    </source>
</evidence>
<dbReference type="EMBL" id="CP001097">
    <property type="protein sequence ID" value="ACD90375.1"/>
    <property type="molecule type" value="Genomic_DNA"/>
</dbReference>
<evidence type="ECO:0000313" key="1">
    <source>
        <dbReference type="EMBL" id="ACD90375.1"/>
    </source>
</evidence>
<organism evidence="1 2">
    <name type="scientific">Chlorobium limicola (strain DSM 245 / NBRC 103803 / 6330)</name>
    <dbReference type="NCBI Taxonomy" id="290315"/>
    <lineage>
        <taxon>Bacteria</taxon>
        <taxon>Pseudomonadati</taxon>
        <taxon>Chlorobiota</taxon>
        <taxon>Chlorobiia</taxon>
        <taxon>Chlorobiales</taxon>
        <taxon>Chlorobiaceae</taxon>
        <taxon>Chlorobium/Pelodictyon group</taxon>
        <taxon>Chlorobium</taxon>
    </lineage>
</organism>
<proteinExistence type="predicted"/>
<gene>
    <name evidence="1" type="ordered locus">Clim_1309</name>
</gene>
<dbReference type="AlphaFoldDB" id="B3ECV0"/>
<accession>B3ECV0</accession>
<reference evidence="1 2" key="1">
    <citation type="submission" date="2008-05" db="EMBL/GenBank/DDBJ databases">
        <title>Complete sequence of Chlorobium limicola DSM 245.</title>
        <authorList>
            <consortium name="US DOE Joint Genome Institute"/>
            <person name="Lucas S."/>
            <person name="Copeland A."/>
            <person name="Lapidus A."/>
            <person name="Glavina del Rio T."/>
            <person name="Dalin E."/>
            <person name="Tice H."/>
            <person name="Bruce D."/>
            <person name="Goodwin L."/>
            <person name="Pitluck S."/>
            <person name="Schmutz J."/>
            <person name="Larimer F."/>
            <person name="Land M."/>
            <person name="Hauser L."/>
            <person name="Kyrpides N."/>
            <person name="Ovchinnikova G."/>
            <person name="Zhao F."/>
            <person name="Li T."/>
            <person name="Liu Z."/>
            <person name="Overmann J."/>
            <person name="Bryant D.A."/>
            <person name="Richardson P."/>
        </authorList>
    </citation>
    <scope>NUCLEOTIDE SEQUENCE [LARGE SCALE GENOMIC DNA]</scope>
    <source>
        <strain evidence="2">DSM 245 / NBRC 103803 / 6330</strain>
    </source>
</reference>
<dbReference type="HOGENOM" id="CLU_1692349_0_0_10"/>
<sequence>MPISSILKIDKQYSCVLSFTRLMQRYPENEFYPFVVEFMNRHSLSSLRYVFTNNGTMPYDSIIVYGYAARVFFCRTPELITDTIQVYIVTSPAISILDHDTVAIFRKRFSREPDLFHRILIIAHETDILMLGVVSIESKKVKANTICHVYAFRNG</sequence>
<dbReference type="STRING" id="290315.Clim_1309"/>
<dbReference type="Proteomes" id="UP000008841">
    <property type="component" value="Chromosome"/>
</dbReference>
<dbReference type="eggNOG" id="COG3666">
    <property type="taxonomic scope" value="Bacteria"/>
</dbReference>
<protein>
    <submittedName>
        <fullName evidence="1">Transposase, IS4 family protein</fullName>
    </submittedName>
</protein>
<name>B3ECV0_CHLL2</name>
<dbReference type="KEGG" id="cli:Clim_1309"/>